<keyword evidence="1 6" id="KW-0547">Nucleotide-binding</keyword>
<dbReference type="SUPFAM" id="SSF48452">
    <property type="entry name" value="TPR-like"/>
    <property type="match status" value="1"/>
</dbReference>
<dbReference type="PROSITE" id="PS01160">
    <property type="entry name" value="KINESIN_LIGHT"/>
    <property type="match status" value="1"/>
</dbReference>
<feature type="compositionally biased region" description="Polar residues" evidence="7">
    <location>
        <begin position="291"/>
        <end position="301"/>
    </location>
</feature>
<dbReference type="InterPro" id="IPR027417">
    <property type="entry name" value="P-loop_NTPase"/>
</dbReference>
<dbReference type="PROSITE" id="PS50005">
    <property type="entry name" value="TPR"/>
    <property type="match status" value="1"/>
</dbReference>
<feature type="region of interest" description="Disordered" evidence="7">
    <location>
        <begin position="717"/>
        <end position="747"/>
    </location>
</feature>
<dbReference type="SUPFAM" id="SSF52540">
    <property type="entry name" value="P-loop containing nucleoside triphosphate hydrolases"/>
    <property type="match status" value="1"/>
</dbReference>
<evidence type="ECO:0000256" key="1">
    <source>
        <dbReference type="ARBA" id="ARBA00022741"/>
    </source>
</evidence>
<dbReference type="CDD" id="cd18787">
    <property type="entry name" value="SF2_C_DEAD"/>
    <property type="match status" value="1"/>
</dbReference>
<dbReference type="AlphaFoldDB" id="A0AAD9QV57"/>
<dbReference type="PANTHER" id="PTHR47959">
    <property type="entry name" value="ATP-DEPENDENT RNA HELICASE RHLE-RELATED"/>
    <property type="match status" value="1"/>
</dbReference>
<keyword evidence="5" id="KW-0802">TPR repeat</keyword>
<evidence type="ECO:0000313" key="11">
    <source>
        <dbReference type="Proteomes" id="UP001249851"/>
    </source>
</evidence>
<evidence type="ECO:0000256" key="6">
    <source>
        <dbReference type="RuleBase" id="RU000492"/>
    </source>
</evidence>
<keyword evidence="2 6" id="KW-0378">Hydrolase</keyword>
<dbReference type="CDD" id="cd17955">
    <property type="entry name" value="DEADc_DDX49"/>
    <property type="match status" value="1"/>
</dbReference>
<dbReference type="InterPro" id="IPR001650">
    <property type="entry name" value="Helicase_C-like"/>
</dbReference>
<dbReference type="Pfam" id="PF00271">
    <property type="entry name" value="Helicase_C"/>
    <property type="match status" value="1"/>
</dbReference>
<feature type="compositionally biased region" description="Basic and acidic residues" evidence="7">
    <location>
        <begin position="232"/>
        <end position="243"/>
    </location>
</feature>
<dbReference type="InterPro" id="IPR014001">
    <property type="entry name" value="Helicase_ATP-bd"/>
</dbReference>
<proteinExistence type="inferred from homology"/>
<dbReference type="InterPro" id="IPR050079">
    <property type="entry name" value="DEAD_box_RNA_helicase"/>
</dbReference>
<feature type="region of interest" description="Disordered" evidence="7">
    <location>
        <begin position="198"/>
        <end position="309"/>
    </location>
</feature>
<dbReference type="Gene3D" id="1.25.40.10">
    <property type="entry name" value="Tetratricopeptide repeat domain"/>
    <property type="match status" value="1"/>
</dbReference>
<dbReference type="SMART" id="SM00487">
    <property type="entry name" value="DEXDc"/>
    <property type="match status" value="1"/>
</dbReference>
<dbReference type="PANTHER" id="PTHR47959:SF24">
    <property type="entry name" value="ATP-DEPENDENT RNA HELICASE"/>
    <property type="match status" value="1"/>
</dbReference>
<dbReference type="SMART" id="SM00490">
    <property type="entry name" value="HELICc"/>
    <property type="match status" value="1"/>
</dbReference>
<dbReference type="InterPro" id="IPR019734">
    <property type="entry name" value="TPR_rpt"/>
</dbReference>
<dbReference type="Proteomes" id="UP001249851">
    <property type="component" value="Unassembled WGS sequence"/>
</dbReference>
<dbReference type="GO" id="GO:0003724">
    <property type="term" value="F:RNA helicase activity"/>
    <property type="evidence" value="ECO:0007669"/>
    <property type="project" value="TreeGrafter"/>
</dbReference>
<dbReference type="GO" id="GO:0003676">
    <property type="term" value="F:nucleic acid binding"/>
    <property type="evidence" value="ECO:0007669"/>
    <property type="project" value="InterPro"/>
</dbReference>
<dbReference type="Pfam" id="PF13374">
    <property type="entry name" value="TPR_10"/>
    <property type="match status" value="2"/>
</dbReference>
<reference evidence="10" key="1">
    <citation type="journal article" date="2023" name="G3 (Bethesda)">
        <title>Whole genome assembly and annotation of the endangered Caribbean coral Acropora cervicornis.</title>
        <authorList>
            <person name="Selwyn J.D."/>
            <person name="Vollmer S.V."/>
        </authorList>
    </citation>
    <scope>NUCLEOTIDE SEQUENCE</scope>
    <source>
        <strain evidence="10">K2</strain>
    </source>
</reference>
<comment type="similarity">
    <text evidence="6">Belongs to the DEAD box helicase family.</text>
</comment>
<organism evidence="10 11">
    <name type="scientific">Acropora cervicornis</name>
    <name type="common">Staghorn coral</name>
    <dbReference type="NCBI Taxonomy" id="6130"/>
    <lineage>
        <taxon>Eukaryota</taxon>
        <taxon>Metazoa</taxon>
        <taxon>Cnidaria</taxon>
        <taxon>Anthozoa</taxon>
        <taxon>Hexacorallia</taxon>
        <taxon>Scleractinia</taxon>
        <taxon>Astrocoeniina</taxon>
        <taxon>Acroporidae</taxon>
        <taxon>Acropora</taxon>
    </lineage>
</organism>
<evidence type="ECO:0000256" key="4">
    <source>
        <dbReference type="ARBA" id="ARBA00022840"/>
    </source>
</evidence>
<evidence type="ECO:0000313" key="10">
    <source>
        <dbReference type="EMBL" id="KAK2567685.1"/>
    </source>
</evidence>
<evidence type="ECO:0000256" key="2">
    <source>
        <dbReference type="ARBA" id="ARBA00022801"/>
    </source>
</evidence>
<accession>A0AAD9QV57</accession>
<dbReference type="Gene3D" id="3.40.50.300">
    <property type="entry name" value="P-loop containing nucleotide triphosphate hydrolases"/>
    <property type="match status" value="2"/>
</dbReference>
<evidence type="ECO:0000256" key="3">
    <source>
        <dbReference type="ARBA" id="ARBA00022806"/>
    </source>
</evidence>
<feature type="compositionally biased region" description="Low complexity" evidence="7">
    <location>
        <begin position="198"/>
        <end position="219"/>
    </location>
</feature>
<dbReference type="InterPro" id="IPR015792">
    <property type="entry name" value="Kinesin_light_repeat"/>
</dbReference>
<sequence length="747" mass="82639">MILKAVCPVSPVSSRDQNKYKEAANLLHDALTIREKTLGEDHPAVAATLNNLAVLYGKRGKYKEAEPLCKRALEIREKNQGKYDEVEQYYQRALEIYTTKLGPDDPNVAKTKNNLDDGKRGKDNAPYGEYGGWHKAAKVDSPTVTTTLRNLGALYRRQGKFEAAETLEECALRSRQNAIDVVRQTKVAQLLAEDVGGNSSFSAGGSVASSASSLNGSSSKTSIESERDESNDDKKNGKREKTFSRLKRTLSSRGQKLMEKMGASGTRLQRSSSRDNLAHHAKLSASERISRSTPMLAQPQSDPDRGRSGSISIRGAHLGWLAKQCHSVGIKRPTEIQQKCIPAILAGRDCIGCAKTGSGKTAAFALPILQKLCEDPYGIFAVVLTPTRELAYQISDQFRALGKPINLKEAVVIGGLDMMKQALALDKKPHIVIATPGRLADHLKSTDTVDIKKIKFLVLDEADRLLEPSFSDDLQVIFDNVPRERQTLLFSATLTDTLQELRELSSNEPFYHQVKSDIATVSELDQRYILAAASVKDCYLVYILREHAENKSVIVFTHTCKNCQALANMLWKCDIPCIALHSLKSQGERLAGLASFKSGISKVLVATDLASLGLDIPQVELVINSNVPASAKDYIHRVGRTARAGRGGMAITIMTQFDVDRVKEIEAAINTKLVEFETNEKEVLFLLKPVMVAKREAELRVQSSAVLEKRKINQRKKLILEGKDPDEEQPKKKHRKKEGRKRDLSKK</sequence>
<protein>
    <submittedName>
        <fullName evidence="10">ATP-dependent RNA helicase DDX49</fullName>
    </submittedName>
</protein>
<comment type="caution">
    <text evidence="10">The sequence shown here is derived from an EMBL/GenBank/DDBJ whole genome shotgun (WGS) entry which is preliminary data.</text>
</comment>
<evidence type="ECO:0000259" key="9">
    <source>
        <dbReference type="PROSITE" id="PS51194"/>
    </source>
</evidence>
<dbReference type="FunFam" id="3.40.50.300:FF:000892">
    <property type="entry name" value="probable ATP-dependent RNA helicase DDX49"/>
    <property type="match status" value="1"/>
</dbReference>
<dbReference type="Pfam" id="PF13424">
    <property type="entry name" value="TPR_12"/>
    <property type="match status" value="1"/>
</dbReference>
<evidence type="ECO:0000259" key="8">
    <source>
        <dbReference type="PROSITE" id="PS51192"/>
    </source>
</evidence>
<dbReference type="PROSITE" id="PS51192">
    <property type="entry name" value="HELICASE_ATP_BIND_1"/>
    <property type="match status" value="1"/>
</dbReference>
<dbReference type="PROSITE" id="PS00039">
    <property type="entry name" value="DEAD_ATP_HELICASE"/>
    <property type="match status" value="1"/>
</dbReference>
<dbReference type="Pfam" id="PF00270">
    <property type="entry name" value="DEAD"/>
    <property type="match status" value="1"/>
</dbReference>
<keyword evidence="4 6" id="KW-0067">ATP-binding</keyword>
<gene>
    <name evidence="10" type="ORF">P5673_008541</name>
</gene>
<feature type="domain" description="Helicase ATP-binding" evidence="8">
    <location>
        <begin position="341"/>
        <end position="512"/>
    </location>
</feature>
<feature type="repeat" description="TPR" evidence="5">
    <location>
        <begin position="46"/>
        <end position="79"/>
    </location>
</feature>
<dbReference type="GO" id="GO:0005524">
    <property type="term" value="F:ATP binding"/>
    <property type="evidence" value="ECO:0007669"/>
    <property type="project" value="UniProtKB-KW"/>
</dbReference>
<dbReference type="InterPro" id="IPR011990">
    <property type="entry name" value="TPR-like_helical_dom_sf"/>
</dbReference>
<evidence type="ECO:0000256" key="5">
    <source>
        <dbReference type="PROSITE-ProRule" id="PRU00339"/>
    </source>
</evidence>
<dbReference type="PROSITE" id="PS51194">
    <property type="entry name" value="HELICASE_CTER"/>
    <property type="match status" value="1"/>
</dbReference>
<feature type="domain" description="Helicase C-terminal" evidence="9">
    <location>
        <begin position="539"/>
        <end position="684"/>
    </location>
</feature>
<dbReference type="SMART" id="SM00028">
    <property type="entry name" value="TPR"/>
    <property type="match status" value="2"/>
</dbReference>
<dbReference type="InterPro" id="IPR000629">
    <property type="entry name" value="RNA-helicase_DEAD-box_CS"/>
</dbReference>
<dbReference type="GO" id="GO:0016787">
    <property type="term" value="F:hydrolase activity"/>
    <property type="evidence" value="ECO:0007669"/>
    <property type="project" value="UniProtKB-KW"/>
</dbReference>
<keyword evidence="11" id="KW-1185">Reference proteome</keyword>
<reference evidence="10" key="2">
    <citation type="journal article" date="2023" name="Science">
        <title>Genomic signatures of disease resistance in endangered staghorn corals.</title>
        <authorList>
            <person name="Vollmer S.V."/>
            <person name="Selwyn J.D."/>
            <person name="Despard B.A."/>
            <person name="Roesel C.L."/>
        </authorList>
    </citation>
    <scope>NUCLEOTIDE SEQUENCE</scope>
    <source>
        <strain evidence="10">K2</strain>
    </source>
</reference>
<keyword evidence="3 6" id="KW-0347">Helicase</keyword>
<dbReference type="InterPro" id="IPR011545">
    <property type="entry name" value="DEAD/DEAH_box_helicase_dom"/>
</dbReference>
<name>A0AAD9QV57_ACRCE</name>
<evidence type="ECO:0000256" key="7">
    <source>
        <dbReference type="SAM" id="MobiDB-lite"/>
    </source>
</evidence>
<dbReference type="EMBL" id="JARQWQ010000014">
    <property type="protein sequence ID" value="KAK2567685.1"/>
    <property type="molecule type" value="Genomic_DNA"/>
</dbReference>
<dbReference type="GO" id="GO:0005829">
    <property type="term" value="C:cytosol"/>
    <property type="evidence" value="ECO:0007669"/>
    <property type="project" value="TreeGrafter"/>
</dbReference>